<sequence length="83" mass="8873">MPAQQNFSEGTSASSCLLSSSSASASRDNTSIGDAFFKLCSRFTKFGIEQTVSSTVAASKNRGAVFERTIALLKQYNLEPDPD</sequence>
<comment type="caution">
    <text evidence="1">The sequence shown here is derived from an EMBL/GenBank/DDBJ whole genome shotgun (WGS) entry which is preliminary data.</text>
</comment>
<dbReference type="AlphaFoldDB" id="A0A8X6UPM0"/>
<evidence type="ECO:0000313" key="2">
    <source>
        <dbReference type="Proteomes" id="UP000887013"/>
    </source>
</evidence>
<protein>
    <submittedName>
        <fullName evidence="1">Uncharacterized protein</fullName>
    </submittedName>
</protein>
<evidence type="ECO:0000313" key="1">
    <source>
        <dbReference type="EMBL" id="GFU35043.1"/>
    </source>
</evidence>
<reference evidence="1" key="1">
    <citation type="submission" date="2020-08" db="EMBL/GenBank/DDBJ databases">
        <title>Multicomponent nature underlies the extraordinary mechanical properties of spider dragline silk.</title>
        <authorList>
            <person name="Kono N."/>
            <person name="Nakamura H."/>
            <person name="Mori M."/>
            <person name="Yoshida Y."/>
            <person name="Ohtoshi R."/>
            <person name="Malay A.D."/>
            <person name="Moran D.A.P."/>
            <person name="Tomita M."/>
            <person name="Numata K."/>
            <person name="Arakawa K."/>
        </authorList>
    </citation>
    <scope>NUCLEOTIDE SEQUENCE</scope>
</reference>
<proteinExistence type="predicted"/>
<dbReference type="EMBL" id="BMAW01083644">
    <property type="protein sequence ID" value="GFU35043.1"/>
    <property type="molecule type" value="Genomic_DNA"/>
</dbReference>
<name>A0A8X6UPM0_NEPPI</name>
<dbReference type="Proteomes" id="UP000887013">
    <property type="component" value="Unassembled WGS sequence"/>
</dbReference>
<gene>
    <name evidence="1" type="ORF">NPIL_595811</name>
</gene>
<accession>A0A8X6UPM0</accession>
<organism evidence="1 2">
    <name type="scientific">Nephila pilipes</name>
    <name type="common">Giant wood spider</name>
    <name type="synonym">Nephila maculata</name>
    <dbReference type="NCBI Taxonomy" id="299642"/>
    <lineage>
        <taxon>Eukaryota</taxon>
        <taxon>Metazoa</taxon>
        <taxon>Ecdysozoa</taxon>
        <taxon>Arthropoda</taxon>
        <taxon>Chelicerata</taxon>
        <taxon>Arachnida</taxon>
        <taxon>Araneae</taxon>
        <taxon>Araneomorphae</taxon>
        <taxon>Entelegynae</taxon>
        <taxon>Araneoidea</taxon>
        <taxon>Nephilidae</taxon>
        <taxon>Nephila</taxon>
    </lineage>
</organism>
<keyword evidence="2" id="KW-1185">Reference proteome</keyword>